<organism evidence="1 2">
    <name type="scientific">Smallanthus sonchifolius</name>
    <dbReference type="NCBI Taxonomy" id="185202"/>
    <lineage>
        <taxon>Eukaryota</taxon>
        <taxon>Viridiplantae</taxon>
        <taxon>Streptophyta</taxon>
        <taxon>Embryophyta</taxon>
        <taxon>Tracheophyta</taxon>
        <taxon>Spermatophyta</taxon>
        <taxon>Magnoliopsida</taxon>
        <taxon>eudicotyledons</taxon>
        <taxon>Gunneridae</taxon>
        <taxon>Pentapetalae</taxon>
        <taxon>asterids</taxon>
        <taxon>campanulids</taxon>
        <taxon>Asterales</taxon>
        <taxon>Asteraceae</taxon>
        <taxon>Asteroideae</taxon>
        <taxon>Heliantheae alliance</taxon>
        <taxon>Millerieae</taxon>
        <taxon>Smallanthus</taxon>
    </lineage>
</organism>
<dbReference type="Proteomes" id="UP001056120">
    <property type="component" value="Linkage Group LG29"/>
</dbReference>
<accession>A0ACB8XXL2</accession>
<sequence>MASKASLLFALSLLFTACLARQRQQQQDQCQLRNIEALEPYDIIQAEAGVTEIWDADNQQFQCAGVDFIRHRIQPGGLLLPSYVNTPILAFIERGRGVNGVILPGCPETYEYSQDQQFSGERRGQEFESQDRHQKVEELNQGDVVAIPTGAAHWLHNDGDSELVAVVFFDTQSYNNQLDEYHRRFFLAGNPQAQSQQHQQGRPQIQRQQQQGRPRRQGQWQGRQFQNSGNIFNGFDAEFIAEAFNVDRDTAEKLQGQRDQRGHIVKAQQGLQIILPQQTRQHQQSRRGSSGPFDPRQQHQGRRGSGGWSNGFEETICSLKLKENIENPSHADFVNPQAGKISNLNSFKFPILKHLQLSAERGELQRNAIQSPHWTINAHNLLYVTEGNLRVQIVNNEGNSVFDNELWAGQVVVIPQNFAVIKRAGEQGAKWVSFKTNDNAMIANLVGRVSAISSLPVDVVANSYQLSREDAQSYGCSDDLAKVNVRCLSGVVNTIRRKLSQNQMNIWKRTCFSRWLGCKCTGVDSLLIHVMFQHEFLTKLNLRTDELYYSIGSETLRFGPKEFCLMTSFRFADWSEPISTLNVKFKDRVLGGARLNCKEVVKFYVGDLSGVEDDDVVRLSLLLVEYDFKET</sequence>
<proteinExistence type="predicted"/>
<protein>
    <submittedName>
        <fullName evidence="1">Uncharacterized protein</fullName>
    </submittedName>
</protein>
<comment type="caution">
    <text evidence="1">The sequence shown here is derived from an EMBL/GenBank/DDBJ whole genome shotgun (WGS) entry which is preliminary data.</text>
</comment>
<evidence type="ECO:0000313" key="2">
    <source>
        <dbReference type="Proteomes" id="UP001056120"/>
    </source>
</evidence>
<name>A0ACB8XXL2_9ASTR</name>
<keyword evidence="2" id="KW-1185">Reference proteome</keyword>
<reference evidence="2" key="1">
    <citation type="journal article" date="2022" name="Mol. Ecol. Resour.">
        <title>The genomes of chicory, endive, great burdock and yacon provide insights into Asteraceae palaeo-polyploidization history and plant inulin production.</title>
        <authorList>
            <person name="Fan W."/>
            <person name="Wang S."/>
            <person name="Wang H."/>
            <person name="Wang A."/>
            <person name="Jiang F."/>
            <person name="Liu H."/>
            <person name="Zhao H."/>
            <person name="Xu D."/>
            <person name="Zhang Y."/>
        </authorList>
    </citation>
    <scope>NUCLEOTIDE SEQUENCE [LARGE SCALE GENOMIC DNA]</scope>
    <source>
        <strain evidence="2">cv. Yunnan</strain>
    </source>
</reference>
<gene>
    <name evidence="1" type="ORF">L1987_86073</name>
</gene>
<dbReference type="EMBL" id="CM042046">
    <property type="protein sequence ID" value="KAI3676464.1"/>
    <property type="molecule type" value="Genomic_DNA"/>
</dbReference>
<reference evidence="1 2" key="2">
    <citation type="journal article" date="2022" name="Mol. Ecol. Resour.">
        <title>The genomes of chicory, endive, great burdock and yacon provide insights into Asteraceae paleo-polyploidization history and plant inulin production.</title>
        <authorList>
            <person name="Fan W."/>
            <person name="Wang S."/>
            <person name="Wang H."/>
            <person name="Wang A."/>
            <person name="Jiang F."/>
            <person name="Liu H."/>
            <person name="Zhao H."/>
            <person name="Xu D."/>
            <person name="Zhang Y."/>
        </authorList>
    </citation>
    <scope>NUCLEOTIDE SEQUENCE [LARGE SCALE GENOMIC DNA]</scope>
    <source>
        <strain evidence="2">cv. Yunnan</strain>
        <tissue evidence="1">Leaves</tissue>
    </source>
</reference>
<evidence type="ECO:0000313" key="1">
    <source>
        <dbReference type="EMBL" id="KAI3676464.1"/>
    </source>
</evidence>